<evidence type="ECO:0000259" key="1">
    <source>
        <dbReference type="Pfam" id="PF18451"/>
    </source>
</evidence>
<proteinExistence type="predicted"/>
<dbReference type="RefSeq" id="WP_124933821.1">
    <property type="nucleotide sequence ID" value="NZ_RQZC01000009.1"/>
</dbReference>
<dbReference type="Pfam" id="PF18451">
    <property type="entry name" value="CdiA_C"/>
    <property type="match status" value="1"/>
</dbReference>
<keyword evidence="3" id="KW-1185">Reference proteome</keyword>
<dbReference type="Proteomes" id="UP000271272">
    <property type="component" value="Unassembled WGS sequence"/>
</dbReference>
<dbReference type="Gene3D" id="3.40.1350.120">
    <property type="match status" value="1"/>
</dbReference>
<sequence>MKQGRITPNGVILQPHETATVVFLTQQGFDVELIPPQRRKGAHTPDIRMLGSEWEMKCPTGRSPHTIKRAFKTALKQSPNMIFDLRKSKVPEAATLAKLGKEFTEIRKAKRLLIITKGGRLLDKKK</sequence>
<evidence type="ECO:0000313" key="2">
    <source>
        <dbReference type="EMBL" id="RRD29283.1"/>
    </source>
</evidence>
<dbReference type="AlphaFoldDB" id="A0A3P1V9M1"/>
<dbReference type="InterPro" id="IPR040559">
    <property type="entry name" value="CdiA_C"/>
</dbReference>
<organism evidence="2 3">
    <name type="scientific">Actinomyces bowdenii</name>
    <dbReference type="NCBI Taxonomy" id="131109"/>
    <lineage>
        <taxon>Bacteria</taxon>
        <taxon>Bacillati</taxon>
        <taxon>Actinomycetota</taxon>
        <taxon>Actinomycetes</taxon>
        <taxon>Actinomycetales</taxon>
        <taxon>Actinomycetaceae</taxon>
        <taxon>Actinomyces</taxon>
    </lineage>
</organism>
<feature type="domain" description="tRNA nuclease CdiA C-terminal" evidence="1">
    <location>
        <begin position="44"/>
        <end position="119"/>
    </location>
</feature>
<protein>
    <recommendedName>
        <fullName evidence="1">tRNA nuclease CdiA C-terminal domain-containing protein</fullName>
    </recommendedName>
</protein>
<evidence type="ECO:0000313" key="3">
    <source>
        <dbReference type="Proteomes" id="UP000271272"/>
    </source>
</evidence>
<name>A0A3P1V9M1_9ACTO</name>
<dbReference type="EMBL" id="RQZC01000009">
    <property type="protein sequence ID" value="RRD29283.1"/>
    <property type="molecule type" value="Genomic_DNA"/>
</dbReference>
<accession>A0A3P1V9M1</accession>
<reference evidence="2 3" key="1">
    <citation type="submission" date="2018-11" db="EMBL/GenBank/DDBJ databases">
        <title>Genomes From Bacteria Associated with the Canine Oral Cavity: a Test Case for Automated Genome-Based Taxonomic Assignment.</title>
        <authorList>
            <person name="Coil D.A."/>
            <person name="Jospin G."/>
            <person name="Darling A.E."/>
            <person name="Wallis C."/>
            <person name="Davis I.J."/>
            <person name="Harris S."/>
            <person name="Eisen J.A."/>
            <person name="Holcombe L.J."/>
            <person name="O'Flynn C."/>
        </authorList>
    </citation>
    <scope>NUCLEOTIDE SEQUENCE [LARGE SCALE GENOMIC DNA]</scope>
    <source>
        <strain evidence="2 3">OH5050</strain>
    </source>
</reference>
<comment type="caution">
    <text evidence="2">The sequence shown here is derived from an EMBL/GenBank/DDBJ whole genome shotgun (WGS) entry which is preliminary data.</text>
</comment>
<dbReference type="OrthoDB" id="2042337at2"/>
<gene>
    <name evidence="2" type="ORF">EII10_07175</name>
</gene>